<name>A0A178Y6Z6_9HYPH</name>
<dbReference type="EMBL" id="LPUX01000048">
    <property type="protein sequence ID" value="OAP43186.1"/>
    <property type="molecule type" value="Genomic_DNA"/>
</dbReference>
<evidence type="ECO:0008006" key="3">
    <source>
        <dbReference type="Google" id="ProtNLM"/>
    </source>
</evidence>
<accession>A0A178Y6Z6</accession>
<proteinExistence type="predicted"/>
<dbReference type="AlphaFoldDB" id="A0A178Y6Z6"/>
<evidence type="ECO:0000313" key="2">
    <source>
        <dbReference type="Proteomes" id="UP000094025"/>
    </source>
</evidence>
<reference evidence="1 2" key="1">
    <citation type="journal article" date="2016" name="Int. J. Syst. Evol. Microbiol.">
        <title>Ensifer glycinis sp. nov., an novel rhizobial species associated with Glycine spp.</title>
        <authorList>
            <person name="Yan H."/>
            <person name="Yan J."/>
            <person name="Sui X.H."/>
            <person name="Wang E.T."/>
            <person name="Chen W.X."/>
            <person name="Zhang X.X."/>
            <person name="Chen W.F."/>
        </authorList>
    </citation>
    <scope>NUCLEOTIDE SEQUENCE [LARGE SCALE GENOMIC DNA]</scope>
    <source>
        <strain evidence="1 2">CCBAU 23380</strain>
    </source>
</reference>
<evidence type="ECO:0000313" key="1">
    <source>
        <dbReference type="EMBL" id="OAP43186.1"/>
    </source>
</evidence>
<protein>
    <recommendedName>
        <fullName evidence="3">ABM domain-containing protein</fullName>
    </recommendedName>
</protein>
<keyword evidence="2" id="KW-1185">Reference proteome</keyword>
<organism evidence="1 2">
    <name type="scientific">Sinorhizobium glycinis</name>
    <dbReference type="NCBI Taxonomy" id="1472378"/>
    <lineage>
        <taxon>Bacteria</taxon>
        <taxon>Pseudomonadati</taxon>
        <taxon>Pseudomonadota</taxon>
        <taxon>Alphaproteobacteria</taxon>
        <taxon>Hyphomicrobiales</taxon>
        <taxon>Rhizobiaceae</taxon>
        <taxon>Sinorhizobium/Ensifer group</taxon>
        <taxon>Sinorhizobium</taxon>
    </lineage>
</organism>
<sequence length="145" mass="16145">MQRDAVSDRGSIMIDNRLTVLNLYELKKTPEDFEIAVGALARRVEAEGHPGVLSYRFFVNASERTARGVIDYKNPDAWIGHHDIAMSWPEMTALHAAATLAEVIFLGPLTTEIQAWIESSALTARVRNGNIFAGGFQRLSDWSNE</sequence>
<gene>
    <name evidence="1" type="ORF">AU381_14355</name>
</gene>
<comment type="caution">
    <text evidence="1">The sequence shown here is derived from an EMBL/GenBank/DDBJ whole genome shotgun (WGS) entry which is preliminary data.</text>
</comment>
<dbReference type="Proteomes" id="UP000094025">
    <property type="component" value="Unassembled WGS sequence"/>
</dbReference>